<dbReference type="Proteomes" id="UP000024404">
    <property type="component" value="Unassembled WGS sequence"/>
</dbReference>
<evidence type="ECO:0000313" key="2">
    <source>
        <dbReference type="Proteomes" id="UP000024404"/>
    </source>
</evidence>
<reference evidence="1" key="2">
    <citation type="submission" date="2022-06" db="UniProtKB">
        <authorList>
            <consortium name="EnsemblMetazoa"/>
        </authorList>
    </citation>
    <scope>IDENTIFICATION</scope>
</reference>
<keyword evidence="2" id="KW-1185">Reference proteome</keyword>
<organism evidence="1 2">
    <name type="scientific">Onchocerca volvulus</name>
    <dbReference type="NCBI Taxonomy" id="6282"/>
    <lineage>
        <taxon>Eukaryota</taxon>
        <taxon>Metazoa</taxon>
        <taxon>Ecdysozoa</taxon>
        <taxon>Nematoda</taxon>
        <taxon>Chromadorea</taxon>
        <taxon>Rhabditida</taxon>
        <taxon>Spirurina</taxon>
        <taxon>Spiruromorpha</taxon>
        <taxon>Filarioidea</taxon>
        <taxon>Onchocercidae</taxon>
        <taxon>Onchocerca</taxon>
    </lineage>
</organism>
<dbReference type="EMBL" id="CMVM020000249">
    <property type="status" value="NOT_ANNOTATED_CDS"/>
    <property type="molecule type" value="Genomic_DNA"/>
</dbReference>
<name>A0A8R1U043_ONCVO</name>
<evidence type="ECO:0000313" key="1">
    <source>
        <dbReference type="EnsemblMetazoa" id="OVOC8622.1"/>
    </source>
</evidence>
<reference evidence="2" key="1">
    <citation type="submission" date="2013-10" db="EMBL/GenBank/DDBJ databases">
        <title>Genome sequencing of Onchocerca volvulus.</title>
        <authorList>
            <person name="Cotton J."/>
            <person name="Tsai J."/>
            <person name="Stanley E."/>
            <person name="Tracey A."/>
            <person name="Holroyd N."/>
            <person name="Lustigman S."/>
            <person name="Berriman M."/>
        </authorList>
    </citation>
    <scope>NUCLEOTIDE SEQUENCE</scope>
</reference>
<protein>
    <submittedName>
        <fullName evidence="1">Uncharacterized protein</fullName>
    </submittedName>
</protein>
<accession>A0A8R1U043</accession>
<dbReference type="EnsemblMetazoa" id="OVOC8622.1">
    <property type="protein sequence ID" value="OVOC8622.1"/>
    <property type="gene ID" value="WBGene00245431"/>
</dbReference>
<proteinExistence type="predicted"/>
<dbReference type="AlphaFoldDB" id="A0A8R1U043"/>
<sequence>MCMMRSVLPIYPKINFCAIFSQKKKKKKEKKVMSNGVLQAMKELETKWKRYTGEEFSMMNEFRLPAKNSKKCACYYAFASTIALAAYYKKKRKIIRDSFPRVMNWDLTRRGQVWTRCCWHQTLCFLNLYVNWSFDIVRVFSELLTNTNI</sequence>